<dbReference type="InterPro" id="IPR036942">
    <property type="entry name" value="Beta-barrel_TonB_sf"/>
</dbReference>
<evidence type="ECO:0000256" key="3">
    <source>
        <dbReference type="ARBA" id="ARBA00023237"/>
    </source>
</evidence>
<dbReference type="Pfam" id="PF13620">
    <property type="entry name" value="CarboxypepD_reg"/>
    <property type="match status" value="1"/>
</dbReference>
<dbReference type="Gene3D" id="2.60.40.1120">
    <property type="entry name" value="Carboxypeptidase-like, regulatory domain"/>
    <property type="match status" value="1"/>
</dbReference>
<feature type="signal peptide" evidence="5">
    <location>
        <begin position="1"/>
        <end position="26"/>
    </location>
</feature>
<organism evidence="8 9">
    <name type="scientific">Rhodocytophaga aerolata</name>
    <dbReference type="NCBI Taxonomy" id="455078"/>
    <lineage>
        <taxon>Bacteria</taxon>
        <taxon>Pseudomonadati</taxon>
        <taxon>Bacteroidota</taxon>
        <taxon>Cytophagia</taxon>
        <taxon>Cytophagales</taxon>
        <taxon>Rhodocytophagaceae</taxon>
        <taxon>Rhodocytophaga</taxon>
    </lineage>
</organism>
<gene>
    <name evidence="8" type="ORF">Q0590_09790</name>
</gene>
<keyword evidence="9" id="KW-1185">Reference proteome</keyword>
<feature type="chain" id="PRO_5046705847" evidence="5">
    <location>
        <begin position="27"/>
        <end position="814"/>
    </location>
</feature>
<dbReference type="InterPro" id="IPR012910">
    <property type="entry name" value="Plug_dom"/>
</dbReference>
<reference evidence="8" key="1">
    <citation type="submission" date="2023-07" db="EMBL/GenBank/DDBJ databases">
        <title>The genome sequence of Rhodocytophaga aerolata KACC 12507.</title>
        <authorList>
            <person name="Zhang X."/>
        </authorList>
    </citation>
    <scope>NUCLEOTIDE SEQUENCE</scope>
    <source>
        <strain evidence="8">KACC 12507</strain>
    </source>
</reference>
<dbReference type="InterPro" id="IPR037066">
    <property type="entry name" value="Plug_dom_sf"/>
</dbReference>
<dbReference type="Pfam" id="PF07715">
    <property type="entry name" value="Plug"/>
    <property type="match status" value="1"/>
</dbReference>
<dbReference type="Gene3D" id="2.170.130.10">
    <property type="entry name" value="TonB-dependent receptor, plug domain"/>
    <property type="match status" value="1"/>
</dbReference>
<evidence type="ECO:0000313" key="9">
    <source>
        <dbReference type="Proteomes" id="UP001168528"/>
    </source>
</evidence>
<protein>
    <submittedName>
        <fullName evidence="8">TonB-dependent receptor</fullName>
    </submittedName>
</protein>
<dbReference type="Proteomes" id="UP001168528">
    <property type="component" value="Unassembled WGS sequence"/>
</dbReference>
<dbReference type="RefSeq" id="WP_302037343.1">
    <property type="nucleotide sequence ID" value="NZ_JAUKPO010000004.1"/>
</dbReference>
<evidence type="ECO:0000256" key="5">
    <source>
        <dbReference type="SAM" id="SignalP"/>
    </source>
</evidence>
<comment type="caution">
    <text evidence="8">The sequence shown here is derived from an EMBL/GenBank/DDBJ whole genome shotgun (WGS) entry which is preliminary data.</text>
</comment>
<keyword evidence="3" id="KW-0998">Cell outer membrane</keyword>
<dbReference type="PANTHER" id="PTHR40980">
    <property type="entry name" value="PLUG DOMAIN-CONTAINING PROTEIN"/>
    <property type="match status" value="1"/>
</dbReference>
<evidence type="ECO:0000259" key="7">
    <source>
        <dbReference type="Pfam" id="PF14905"/>
    </source>
</evidence>
<feature type="domain" description="TonB-dependent receptor plug" evidence="6">
    <location>
        <begin position="152"/>
        <end position="224"/>
    </location>
</feature>
<dbReference type="InterPro" id="IPR008969">
    <property type="entry name" value="CarboxyPept-like_regulatory"/>
</dbReference>
<evidence type="ECO:0000256" key="4">
    <source>
        <dbReference type="SAM" id="MobiDB-lite"/>
    </source>
</evidence>
<evidence type="ECO:0000256" key="1">
    <source>
        <dbReference type="ARBA" id="ARBA00004442"/>
    </source>
</evidence>
<feature type="region of interest" description="Disordered" evidence="4">
    <location>
        <begin position="793"/>
        <end position="814"/>
    </location>
</feature>
<keyword evidence="8" id="KW-0675">Receptor</keyword>
<proteinExistence type="predicted"/>
<feature type="domain" description="Outer membrane protein beta-barrel" evidence="7">
    <location>
        <begin position="389"/>
        <end position="788"/>
    </location>
</feature>
<keyword evidence="2" id="KW-0472">Membrane</keyword>
<comment type="subcellular location">
    <subcellularLocation>
        <location evidence="1">Cell outer membrane</location>
    </subcellularLocation>
</comment>
<dbReference type="Gene3D" id="2.40.170.20">
    <property type="entry name" value="TonB-dependent receptor, beta-barrel domain"/>
    <property type="match status" value="1"/>
</dbReference>
<dbReference type="SUPFAM" id="SSF49464">
    <property type="entry name" value="Carboxypeptidase regulatory domain-like"/>
    <property type="match status" value="1"/>
</dbReference>
<dbReference type="EMBL" id="JAUKPO010000004">
    <property type="protein sequence ID" value="MDO1446541.1"/>
    <property type="molecule type" value="Genomic_DNA"/>
</dbReference>
<dbReference type="SUPFAM" id="SSF56935">
    <property type="entry name" value="Porins"/>
    <property type="match status" value="1"/>
</dbReference>
<accession>A0ABT8R359</accession>
<sequence>MPHPAIKSLSIIVLLLIFSSTTLVSAQTNTTAFSITGTLRDEQKAPVPFANVVLFQQSDSVQVTGAVSDEAGKFSIKAKPGNYFIRVSVLSYADKKIPRVVVANQDVSLGTVSMKSSAEQLDEVVIKGQKSQMEMQLDKRVFNIAQDLSNIGGNAAEILDNVPSVAVDVEGNVSLRGSQNVRILIDGKPSGLAGISSPDALRQLQGNLIERIEVITNPSSRYEAEGEVGIINIVLKKNVNQGVNGSFTLNAGHPANYGGSFDLNYRKNKINLFAGYAVNYRATPGRGSSFQQFWGTTELGLDTTFSYAEINKRTRGGISHNVRFGMDYYLNDLNIITGSVLYRRSDGRNSGRYQFDDFDGNGNLFQTVLRREEEREPENNIELSLGYRKEFAQKGRSLTADFKWIETDETELADYEEQRPEALIIQRASNTEDERNVIFQLDYVHPFGAKGKWEAGLRSGNRRLQNDFLAEQQNEDGNFEVYSGLDNNLIYMENIHAAYLMAGNKFGKFSLQAGLRGELSDITTQLPEENITNNRLYFNLFPSAHLSYEINKNRSVQLSYSYRLSRPGFRDLLPFSGFGNTRSLMVGNPMLNPEYTHSMEGGYLLNWENGSILSSAYYRHRTGVIQRISIVDSVGFRRMYPINLSTQDAFGLEFNVSYTLQNWWRLNGNLNIFRSITNGEYEGQSLYADTYTWNSRVTSKMTFFKQYDFQAGINYRAPRNIPQGRELSTYSVDLGLTRDVLKGKGTLTLSVRDLLNTRKRRTIIDEPDQYSNSVFQWNARQLLLTFNYRLNRNKENKNRNNQENSENGPDDGDF</sequence>
<dbReference type="InterPro" id="IPR041700">
    <property type="entry name" value="OMP_b-brl_3"/>
</dbReference>
<keyword evidence="5" id="KW-0732">Signal</keyword>
<evidence type="ECO:0000313" key="8">
    <source>
        <dbReference type="EMBL" id="MDO1446541.1"/>
    </source>
</evidence>
<dbReference type="Pfam" id="PF14905">
    <property type="entry name" value="OMP_b-brl_3"/>
    <property type="match status" value="1"/>
</dbReference>
<evidence type="ECO:0000259" key="6">
    <source>
        <dbReference type="Pfam" id="PF07715"/>
    </source>
</evidence>
<dbReference type="PANTHER" id="PTHR40980:SF4">
    <property type="entry name" value="TONB-DEPENDENT RECEPTOR-LIKE BETA-BARREL DOMAIN-CONTAINING PROTEIN"/>
    <property type="match status" value="1"/>
</dbReference>
<evidence type="ECO:0000256" key="2">
    <source>
        <dbReference type="ARBA" id="ARBA00023136"/>
    </source>
</evidence>
<name>A0ABT8R359_9BACT</name>